<evidence type="ECO:0000259" key="1">
    <source>
        <dbReference type="Pfam" id="PF01548"/>
    </source>
</evidence>
<dbReference type="EMBL" id="VSSR01000087">
    <property type="protein sequence ID" value="TYL72283.1"/>
    <property type="molecule type" value="Genomic_DNA"/>
</dbReference>
<dbReference type="RefSeq" id="WP_148756216.1">
    <property type="nucleotide sequence ID" value="NZ_VSSR01000087.1"/>
</dbReference>
<dbReference type="AlphaFoldDB" id="A0A5S4VW60"/>
<dbReference type="PANTHER" id="PTHR33055">
    <property type="entry name" value="TRANSPOSASE FOR INSERTION SEQUENCE ELEMENT IS1111A"/>
    <property type="match status" value="1"/>
</dbReference>
<comment type="caution">
    <text evidence="2">The sequence shown here is derived from an EMBL/GenBank/DDBJ whole genome shotgun (WGS) entry which is preliminary data.</text>
</comment>
<dbReference type="InterPro" id="IPR002525">
    <property type="entry name" value="Transp_IS110-like_N"/>
</dbReference>
<dbReference type="GO" id="GO:0004803">
    <property type="term" value="F:transposase activity"/>
    <property type="evidence" value="ECO:0007669"/>
    <property type="project" value="InterPro"/>
</dbReference>
<dbReference type="Proteomes" id="UP000324853">
    <property type="component" value="Unassembled WGS sequence"/>
</dbReference>
<protein>
    <submittedName>
        <fullName evidence="2">IS110 family transposase</fullName>
    </submittedName>
</protein>
<dbReference type="OrthoDB" id="7410629at2"/>
<dbReference type="Pfam" id="PF01548">
    <property type="entry name" value="DEDD_Tnp_IS110"/>
    <property type="match status" value="1"/>
</dbReference>
<gene>
    <name evidence="2" type="ORF">FXB38_39005</name>
</gene>
<feature type="domain" description="Transposase IS110-like N-terminal" evidence="1">
    <location>
        <begin position="6"/>
        <end position="106"/>
    </location>
</feature>
<evidence type="ECO:0000313" key="3">
    <source>
        <dbReference type="Proteomes" id="UP000324853"/>
    </source>
</evidence>
<keyword evidence="3" id="KW-1185">Reference proteome</keyword>
<evidence type="ECO:0000313" key="2">
    <source>
        <dbReference type="EMBL" id="TYL72283.1"/>
    </source>
</evidence>
<sequence length="108" mass="11765">MSLQATNVCVVDGDGNVVQEATLEADPDSTKLCLAEWTLQRKRGGLEALSYSAWLFTALSEKDVPVICIETKHAKAAPNAMLKKTDRNDAKGIAQMVRTGRFRGVDVK</sequence>
<name>A0A5S4VW60_9BRAD</name>
<dbReference type="GO" id="GO:0006313">
    <property type="term" value="P:DNA transposition"/>
    <property type="evidence" value="ECO:0007669"/>
    <property type="project" value="InterPro"/>
</dbReference>
<accession>A0A5S4VW60</accession>
<dbReference type="InterPro" id="IPR047650">
    <property type="entry name" value="Transpos_IS110"/>
</dbReference>
<proteinExistence type="predicted"/>
<dbReference type="PANTHER" id="PTHR33055:SF3">
    <property type="entry name" value="PUTATIVE TRANSPOSASE FOR IS117-RELATED"/>
    <property type="match status" value="1"/>
</dbReference>
<reference evidence="2 3" key="1">
    <citation type="submission" date="2019-08" db="EMBL/GenBank/DDBJ databases">
        <title>Bradyrhizobium hipponensis sp. nov., a rhizobium isolated from a Lupinus angustifolius root nodule in Tunisia.</title>
        <authorList>
            <person name="Off K."/>
            <person name="Rejili M."/>
            <person name="Mars M."/>
            <person name="Brachmann A."/>
            <person name="Marin M."/>
        </authorList>
    </citation>
    <scope>NUCLEOTIDE SEQUENCE [LARGE SCALE GENOMIC DNA]</scope>
    <source>
        <strain evidence="2 3">CTAW11</strain>
    </source>
</reference>
<dbReference type="GO" id="GO:0003677">
    <property type="term" value="F:DNA binding"/>
    <property type="evidence" value="ECO:0007669"/>
    <property type="project" value="InterPro"/>
</dbReference>
<organism evidence="2 3">
    <name type="scientific">Bradyrhizobium cytisi</name>
    <dbReference type="NCBI Taxonomy" id="515489"/>
    <lineage>
        <taxon>Bacteria</taxon>
        <taxon>Pseudomonadati</taxon>
        <taxon>Pseudomonadota</taxon>
        <taxon>Alphaproteobacteria</taxon>
        <taxon>Hyphomicrobiales</taxon>
        <taxon>Nitrobacteraceae</taxon>
        <taxon>Bradyrhizobium</taxon>
    </lineage>
</organism>